<dbReference type="RefSeq" id="WP_089906801.1">
    <property type="nucleotide sequence ID" value="NZ_FOBB01000001.1"/>
</dbReference>
<dbReference type="Gene3D" id="3.40.50.300">
    <property type="entry name" value="P-loop containing nucleotide triphosphate hydrolases"/>
    <property type="match status" value="1"/>
</dbReference>
<proteinExistence type="predicted"/>
<dbReference type="GO" id="GO:0005524">
    <property type="term" value="F:ATP binding"/>
    <property type="evidence" value="ECO:0007669"/>
    <property type="project" value="InterPro"/>
</dbReference>
<keyword evidence="2" id="KW-0255">Endonuclease</keyword>
<evidence type="ECO:0000313" key="3">
    <source>
        <dbReference type="Proteomes" id="UP000198984"/>
    </source>
</evidence>
<dbReference type="GO" id="GO:0004519">
    <property type="term" value="F:endonuclease activity"/>
    <property type="evidence" value="ECO:0007669"/>
    <property type="project" value="UniProtKB-KW"/>
</dbReference>
<gene>
    <name evidence="2" type="ORF">SAMN04488505_101769</name>
</gene>
<dbReference type="SUPFAM" id="SSF52540">
    <property type="entry name" value="P-loop containing nucleoside triphosphate hydrolases"/>
    <property type="match status" value="1"/>
</dbReference>
<dbReference type="OrthoDB" id="9781481at2"/>
<dbReference type="InterPro" id="IPR027417">
    <property type="entry name" value="P-loop_NTPase"/>
</dbReference>
<dbReference type="STRING" id="573321.SAMN04488505_101769"/>
<evidence type="ECO:0000313" key="2">
    <source>
        <dbReference type="EMBL" id="SEK72319.1"/>
    </source>
</evidence>
<dbReference type="AlphaFoldDB" id="A0A1H7JCF1"/>
<feature type="domain" description="ATPase dynein-related AAA" evidence="1">
    <location>
        <begin position="222"/>
        <end position="371"/>
    </location>
</feature>
<keyword evidence="2" id="KW-0540">Nuclease</keyword>
<evidence type="ECO:0000259" key="1">
    <source>
        <dbReference type="Pfam" id="PF07728"/>
    </source>
</evidence>
<keyword evidence="2" id="KW-0378">Hydrolase</keyword>
<reference evidence="2 3" key="1">
    <citation type="submission" date="2016-10" db="EMBL/GenBank/DDBJ databases">
        <authorList>
            <person name="de Groot N.N."/>
        </authorList>
    </citation>
    <scope>NUCLEOTIDE SEQUENCE [LARGE SCALE GENOMIC DNA]</scope>
    <source>
        <strain evidence="2 3">DSM 21039</strain>
    </source>
</reference>
<name>A0A1H7JCF1_9BACT</name>
<dbReference type="InterPro" id="IPR011704">
    <property type="entry name" value="ATPase_dyneun-rel_AAA"/>
</dbReference>
<dbReference type="EMBL" id="FOBB01000001">
    <property type="protein sequence ID" value="SEK72319.1"/>
    <property type="molecule type" value="Genomic_DNA"/>
</dbReference>
<dbReference type="Proteomes" id="UP000198984">
    <property type="component" value="Unassembled WGS sequence"/>
</dbReference>
<dbReference type="Pfam" id="PF07728">
    <property type="entry name" value="AAA_5"/>
    <property type="match status" value="1"/>
</dbReference>
<organism evidence="2 3">
    <name type="scientific">Chitinophaga rupis</name>
    <dbReference type="NCBI Taxonomy" id="573321"/>
    <lineage>
        <taxon>Bacteria</taxon>
        <taxon>Pseudomonadati</taxon>
        <taxon>Bacteroidota</taxon>
        <taxon>Chitinophagia</taxon>
        <taxon>Chitinophagales</taxon>
        <taxon>Chitinophagaceae</taxon>
        <taxon>Chitinophaga</taxon>
    </lineage>
</organism>
<accession>A0A1H7JCF1</accession>
<sequence>MNFFVFTAANAEAQKHFKDTVEKSVDIQVLKKHLTSDQFDQLLKRSTIEGFYCWGSRPGPDNESNWKEMKEGDPIMSYWAFKYHHIAQIIYKIRNKDLAKELWGEDDEGKTWEYIYFFSKPESIDPPLSSVETKEYLRGSYRGFTRIAKNKTERVLQEFGSLENFIANYTGTKKAITIPSKINMLSEETIEHVYKYIKGVGLQYQREDIVNFYLSLRTKPFVILAGVSGTGKTQLPRKFAAALGLQANVIQIPVRPDWTDGSELLGYTSLDGNFIAKELVLTIKEATKGDNIKKPYFFILDEMNLARVEHYFSDFLSIIETREWADEQKNSIVTDPLIRKEVLVNAKNKNEFESLLWPDNLYLIGTVNMDETTHTFSRKVLDRANTIEMNSIDLDWSKLSDDDGPEEVSDIQNDVFRAPYLRAIDLAKDDRDSINDKIKLLIEINEKLQHVGLHFAYRVRDEIAFYLINNKKNKLIEDNVAFDFQIMQKILPRIHGSSEGIQTLLIELLNILEGQKIKTENFEFTLFLKEFNKREKLNYPRSSKKIVFMLKRYDEDRFTSFWI</sequence>
<protein>
    <submittedName>
        <fullName evidence="2">5-methylcytosine-specific restriction endonuclease McrBC, GTP-binding regulatory subunit McrB</fullName>
    </submittedName>
</protein>
<keyword evidence="3" id="KW-1185">Reference proteome</keyword>
<dbReference type="GO" id="GO:0016887">
    <property type="term" value="F:ATP hydrolysis activity"/>
    <property type="evidence" value="ECO:0007669"/>
    <property type="project" value="InterPro"/>
</dbReference>